<gene>
    <name evidence="2" type="ORF">F3087_10450</name>
</gene>
<dbReference type="Proteomes" id="UP000323876">
    <property type="component" value="Unassembled WGS sequence"/>
</dbReference>
<dbReference type="RefSeq" id="WP_150401621.1">
    <property type="nucleotide sequence ID" value="NZ_VXLC01000003.1"/>
</dbReference>
<name>A0A5N0EIY1_9NOCA</name>
<feature type="region of interest" description="Disordered" evidence="1">
    <location>
        <begin position="28"/>
        <end position="47"/>
    </location>
</feature>
<dbReference type="OrthoDB" id="4515152at2"/>
<protein>
    <recommendedName>
        <fullName evidence="4">DUF3558 domain-containing protein</fullName>
    </recommendedName>
</protein>
<evidence type="ECO:0000313" key="2">
    <source>
        <dbReference type="EMBL" id="KAA8889347.1"/>
    </source>
</evidence>
<evidence type="ECO:0000313" key="3">
    <source>
        <dbReference type="Proteomes" id="UP000323876"/>
    </source>
</evidence>
<sequence>MMGPAGQRPPSLSNAGWLHEPLTPIGAMRPYPDGRVPPQPLRRWKPPGGNRGRLWTLGALAGVSTLVVVAVLGVSDSHPAAPTPDLRGYHYVDNLCAITDTAPYLHAGFVLAPSSSATLRYPLHQTRLHPALDTMNCTIRLAPPGPSERADDTTLMVNAAVHKRADPAPEFTARFETWTQAELAEDDRVSKLDGIGDEAYLVRKETEHAQNTGVTLAIRDGWTTFEISWLHPPSVVTTTDIKVPEVVELLKHTAATTMALLRA</sequence>
<accession>A0A5N0EIY1</accession>
<comment type="caution">
    <text evidence="2">The sequence shown here is derived from an EMBL/GenBank/DDBJ whole genome shotgun (WGS) entry which is preliminary data.</text>
</comment>
<evidence type="ECO:0008006" key="4">
    <source>
        <dbReference type="Google" id="ProtNLM"/>
    </source>
</evidence>
<reference evidence="2 3" key="1">
    <citation type="submission" date="2019-09" db="EMBL/GenBank/DDBJ databases">
        <authorList>
            <person name="Wang X."/>
        </authorList>
    </citation>
    <scope>NUCLEOTIDE SEQUENCE [LARGE SCALE GENOMIC DNA]</scope>
    <source>
        <strain evidence="2 3">CICC 11023</strain>
    </source>
</reference>
<keyword evidence="3" id="KW-1185">Reference proteome</keyword>
<dbReference type="EMBL" id="VXLC01000003">
    <property type="protein sequence ID" value="KAA8889347.1"/>
    <property type="molecule type" value="Genomic_DNA"/>
</dbReference>
<proteinExistence type="predicted"/>
<organism evidence="2 3">
    <name type="scientific">Nocardia colli</name>
    <dbReference type="NCBI Taxonomy" id="2545717"/>
    <lineage>
        <taxon>Bacteria</taxon>
        <taxon>Bacillati</taxon>
        <taxon>Actinomycetota</taxon>
        <taxon>Actinomycetes</taxon>
        <taxon>Mycobacteriales</taxon>
        <taxon>Nocardiaceae</taxon>
        <taxon>Nocardia</taxon>
    </lineage>
</organism>
<dbReference type="AlphaFoldDB" id="A0A5N0EIY1"/>
<evidence type="ECO:0000256" key="1">
    <source>
        <dbReference type="SAM" id="MobiDB-lite"/>
    </source>
</evidence>